<protein>
    <submittedName>
        <fullName evidence="1">Uncharacterized protein</fullName>
    </submittedName>
</protein>
<proteinExistence type="predicted"/>
<name>A0A0F9CFD5_9ZZZZ</name>
<dbReference type="AlphaFoldDB" id="A0A0F9CFD5"/>
<accession>A0A0F9CFD5</accession>
<organism evidence="1">
    <name type="scientific">marine sediment metagenome</name>
    <dbReference type="NCBI Taxonomy" id="412755"/>
    <lineage>
        <taxon>unclassified sequences</taxon>
        <taxon>metagenomes</taxon>
        <taxon>ecological metagenomes</taxon>
    </lineage>
</organism>
<gene>
    <name evidence="1" type="ORF">LCGC14_2616700</name>
</gene>
<evidence type="ECO:0000313" key="1">
    <source>
        <dbReference type="EMBL" id="KKL04376.1"/>
    </source>
</evidence>
<dbReference type="EMBL" id="LAZR01044549">
    <property type="protein sequence ID" value="KKL04376.1"/>
    <property type="molecule type" value="Genomic_DNA"/>
</dbReference>
<sequence>MRTVPTYWARIYVGLQVGYTIERVDENTVAGACHDFCDEVRLCVNCYPTYFVYVDGGEPGVVVELINYPRFPKEPQKIRDLALTLARKLRALCKQHRVSVMFPDETVMLEEEVETPPA</sequence>
<reference evidence="1" key="1">
    <citation type="journal article" date="2015" name="Nature">
        <title>Complex archaea that bridge the gap between prokaryotes and eukaryotes.</title>
        <authorList>
            <person name="Spang A."/>
            <person name="Saw J.H."/>
            <person name="Jorgensen S.L."/>
            <person name="Zaremba-Niedzwiedzka K."/>
            <person name="Martijn J."/>
            <person name="Lind A.E."/>
            <person name="van Eijk R."/>
            <person name="Schleper C."/>
            <person name="Guy L."/>
            <person name="Ettema T.J."/>
        </authorList>
    </citation>
    <scope>NUCLEOTIDE SEQUENCE</scope>
</reference>
<comment type="caution">
    <text evidence="1">The sequence shown here is derived from an EMBL/GenBank/DDBJ whole genome shotgun (WGS) entry which is preliminary data.</text>
</comment>